<protein>
    <submittedName>
        <fullName evidence="1">Uncharacterized protein</fullName>
    </submittedName>
</protein>
<evidence type="ECO:0000313" key="1">
    <source>
        <dbReference type="EMBL" id="KAH6632113.1"/>
    </source>
</evidence>
<dbReference type="EMBL" id="JAGIZQ010000004">
    <property type="protein sequence ID" value="KAH6632113.1"/>
    <property type="molecule type" value="Genomic_DNA"/>
</dbReference>
<sequence length="548" mass="60875">MTTISAEPPAATRFFGTPELIVALAEHCYYPCNGINPTLANLRLVNRTCYFAATPIFCMEQRIYVSIASARVGRNLNPRPDLVRHVFLVHYMDTQARLRDMIAQMPLLESFVYNGGEPVMPFILDTLKASCPRLKVLNMFFDPANIKTPSPELNFHGFRGLHELVLTHLPYDPSGGPSGDRTDRHWWIPRLARLLVDSQGLRKLSLGFDPPGSIIPGGLRRQILDELCSLYTQAGGSPLRLTSLSLSDALIPSGVSPLNDLVDLAHLNDEAFAPPHAPNLRYLRTDQYRHDLHEHLCSIADPAFTRRLGLAYTHAQRTAPGLDTSALLRPSARHPTTLPLALRMLDLCIGPFDLVYPSGIDTGTGAGTVTVSAPETLENLVRTCADTLEGLGVNMFCNRLAPLTEEWKEGRLQLLEGAVRRLWRLEQLSVEEPTRHGWDVCKLSRPELVAMAKRIAAAAGPPLRYLSIGRVFMRVRFQRDDNDGTGGGGFVPMLEFLESPETNPYPYLPPLEVEHVELWKNTLVNAVGIDRLGLRYGRGTVMWAVAQS</sequence>
<name>A0ACB7P7R7_9PEZI</name>
<accession>A0ACB7P7R7</accession>
<proteinExistence type="predicted"/>
<reference evidence="1 2" key="1">
    <citation type="journal article" date="2021" name="Nat. Commun.">
        <title>Genetic determinants of endophytism in the Arabidopsis root mycobiome.</title>
        <authorList>
            <person name="Mesny F."/>
            <person name="Miyauchi S."/>
            <person name="Thiergart T."/>
            <person name="Pickel B."/>
            <person name="Atanasova L."/>
            <person name="Karlsson M."/>
            <person name="Huettel B."/>
            <person name="Barry K.W."/>
            <person name="Haridas S."/>
            <person name="Chen C."/>
            <person name="Bauer D."/>
            <person name="Andreopoulos W."/>
            <person name="Pangilinan J."/>
            <person name="LaButti K."/>
            <person name="Riley R."/>
            <person name="Lipzen A."/>
            <person name="Clum A."/>
            <person name="Drula E."/>
            <person name="Henrissat B."/>
            <person name="Kohler A."/>
            <person name="Grigoriev I.V."/>
            <person name="Martin F.M."/>
            <person name="Hacquard S."/>
        </authorList>
    </citation>
    <scope>NUCLEOTIDE SEQUENCE [LARGE SCALE GENOMIC DNA]</scope>
    <source>
        <strain evidence="1 2">MPI-SDFR-AT-0079</strain>
    </source>
</reference>
<gene>
    <name evidence="1" type="ORF">F5144DRAFT_630018</name>
</gene>
<comment type="caution">
    <text evidence="1">The sequence shown here is derived from an EMBL/GenBank/DDBJ whole genome shotgun (WGS) entry which is preliminary data.</text>
</comment>
<organism evidence="1 2">
    <name type="scientific">Chaetomium tenue</name>
    <dbReference type="NCBI Taxonomy" id="1854479"/>
    <lineage>
        <taxon>Eukaryota</taxon>
        <taxon>Fungi</taxon>
        <taxon>Dikarya</taxon>
        <taxon>Ascomycota</taxon>
        <taxon>Pezizomycotina</taxon>
        <taxon>Sordariomycetes</taxon>
        <taxon>Sordariomycetidae</taxon>
        <taxon>Sordariales</taxon>
        <taxon>Chaetomiaceae</taxon>
        <taxon>Chaetomium</taxon>
    </lineage>
</organism>
<evidence type="ECO:0000313" key="2">
    <source>
        <dbReference type="Proteomes" id="UP000724584"/>
    </source>
</evidence>
<keyword evidence="2" id="KW-1185">Reference proteome</keyword>
<dbReference type="Proteomes" id="UP000724584">
    <property type="component" value="Unassembled WGS sequence"/>
</dbReference>